<evidence type="ECO:0000313" key="1">
    <source>
        <dbReference type="EMBL" id="KAK2164074.1"/>
    </source>
</evidence>
<dbReference type="Proteomes" id="UP001208570">
    <property type="component" value="Unassembled WGS sequence"/>
</dbReference>
<accession>A0AAD9K360</accession>
<organism evidence="1 2">
    <name type="scientific">Paralvinella palmiformis</name>
    <dbReference type="NCBI Taxonomy" id="53620"/>
    <lineage>
        <taxon>Eukaryota</taxon>
        <taxon>Metazoa</taxon>
        <taxon>Spiralia</taxon>
        <taxon>Lophotrochozoa</taxon>
        <taxon>Annelida</taxon>
        <taxon>Polychaeta</taxon>
        <taxon>Sedentaria</taxon>
        <taxon>Canalipalpata</taxon>
        <taxon>Terebellida</taxon>
        <taxon>Terebelliformia</taxon>
        <taxon>Alvinellidae</taxon>
        <taxon>Paralvinella</taxon>
    </lineage>
</organism>
<gene>
    <name evidence="1" type="ORF">LSH36_69g05009</name>
</gene>
<evidence type="ECO:0000313" key="2">
    <source>
        <dbReference type="Proteomes" id="UP001208570"/>
    </source>
</evidence>
<dbReference type="AlphaFoldDB" id="A0AAD9K360"/>
<reference evidence="1" key="1">
    <citation type="journal article" date="2023" name="Mol. Biol. Evol.">
        <title>Third-Generation Sequencing Reveals the Adaptive Role of the Epigenome in Three Deep-Sea Polychaetes.</title>
        <authorList>
            <person name="Perez M."/>
            <person name="Aroh O."/>
            <person name="Sun Y."/>
            <person name="Lan Y."/>
            <person name="Juniper S.K."/>
            <person name="Young C.R."/>
            <person name="Angers B."/>
            <person name="Qian P.Y."/>
        </authorList>
    </citation>
    <scope>NUCLEOTIDE SEQUENCE</scope>
    <source>
        <strain evidence="1">P08H-3</strain>
    </source>
</reference>
<name>A0AAD9K360_9ANNE</name>
<sequence>MPAKLEDTAGCHDSCGTQLVSFQLAVLSQLVKQRFPNNCTTLTTYRLLDKVMRSIYLKKQEADSSAALMEDLRKWYLEKQLKQLLLWLETEGEEILEKHKVMPENIKGIRSQQKDFEKLYFSAMVGNTR</sequence>
<protein>
    <submittedName>
        <fullName evidence="1">Uncharacterized protein</fullName>
    </submittedName>
</protein>
<dbReference type="EMBL" id="JAODUP010000069">
    <property type="protein sequence ID" value="KAK2164074.1"/>
    <property type="molecule type" value="Genomic_DNA"/>
</dbReference>
<keyword evidence="2" id="KW-1185">Reference proteome</keyword>
<comment type="caution">
    <text evidence="1">The sequence shown here is derived from an EMBL/GenBank/DDBJ whole genome shotgun (WGS) entry which is preliminary data.</text>
</comment>
<proteinExistence type="predicted"/>